<dbReference type="Pfam" id="PF00560">
    <property type="entry name" value="LRR_1"/>
    <property type="match status" value="1"/>
</dbReference>
<feature type="compositionally biased region" description="Low complexity" evidence="24">
    <location>
        <begin position="96"/>
        <end position="116"/>
    </location>
</feature>
<dbReference type="GO" id="GO:0004519">
    <property type="term" value="F:endonuclease activity"/>
    <property type="evidence" value="ECO:0007669"/>
    <property type="project" value="UniProtKB-KW"/>
</dbReference>
<dbReference type="EMBL" id="MU254072">
    <property type="protein sequence ID" value="KAG9242452.1"/>
    <property type="molecule type" value="Genomic_DNA"/>
</dbReference>
<comment type="subcellular location">
    <subcellularLocation>
        <location evidence="4">Cytoplasm</location>
    </subcellularLocation>
    <subcellularLocation>
        <location evidence="3">Nucleus</location>
    </subcellularLocation>
</comment>
<evidence type="ECO:0000256" key="4">
    <source>
        <dbReference type="ARBA" id="ARBA00004496"/>
    </source>
</evidence>
<evidence type="ECO:0000256" key="6">
    <source>
        <dbReference type="ARBA" id="ARBA00012161"/>
    </source>
</evidence>
<feature type="compositionally biased region" description="Polar residues" evidence="24">
    <location>
        <begin position="30"/>
        <end position="43"/>
    </location>
</feature>
<feature type="compositionally biased region" description="Polar residues" evidence="24">
    <location>
        <begin position="198"/>
        <end position="216"/>
    </location>
</feature>
<dbReference type="InterPro" id="IPR032675">
    <property type="entry name" value="LRR_dom_sf"/>
</dbReference>
<comment type="caution">
    <text evidence="26">The sequence shown here is derived from an EMBL/GenBank/DDBJ whole genome shotgun (WGS) entry which is preliminary data.</text>
</comment>
<dbReference type="SMART" id="SM00369">
    <property type="entry name" value="LRR_TYP"/>
    <property type="match status" value="1"/>
</dbReference>
<comment type="cofactor">
    <cofactor evidence="2">
        <name>Mg(2+)</name>
        <dbReference type="ChEBI" id="CHEBI:18420"/>
    </cofactor>
</comment>
<evidence type="ECO:0000256" key="24">
    <source>
        <dbReference type="SAM" id="MobiDB-lite"/>
    </source>
</evidence>
<evidence type="ECO:0000256" key="18">
    <source>
        <dbReference type="ARBA" id="ARBA00023242"/>
    </source>
</evidence>
<dbReference type="Gene3D" id="3.60.10.10">
    <property type="entry name" value="Endonuclease/exonuclease/phosphatase"/>
    <property type="match status" value="1"/>
</dbReference>
<evidence type="ECO:0000256" key="5">
    <source>
        <dbReference type="ARBA" id="ARBA00010774"/>
    </source>
</evidence>
<protein>
    <recommendedName>
        <fullName evidence="19">CCR4-Not complex 3'-5'-exoribonuclease subunit Ccr4</fullName>
        <ecNumber evidence="6">3.1.13.4</ecNumber>
    </recommendedName>
    <alternativeName>
        <fullName evidence="20">Carbon catabolite repressor protein 4</fullName>
    </alternativeName>
    <alternativeName>
        <fullName evidence="21">Cytoplasmic deadenylase</fullName>
    </alternativeName>
    <alternativeName>
        <fullName evidence="22">Glucose-repressible alcohol dehydrogenase transcriptional effector</fullName>
    </alternativeName>
</protein>
<comment type="function">
    <text evidence="23">Acts as a catalytic component of the CCR4-NOT core complex, which in the nucleus seems to be a general transcription factor, and in the cytoplasm the major mRNA deadenylase involved in mRNA turnover. Ccr4 has 3'-5' RNase activity with a strong preference for polyadenylated substrates and also low exonuclease activity towards single-stranded DNA.</text>
</comment>
<evidence type="ECO:0000256" key="7">
    <source>
        <dbReference type="ARBA" id="ARBA00022490"/>
    </source>
</evidence>
<evidence type="ECO:0000256" key="19">
    <source>
        <dbReference type="ARBA" id="ARBA00023475"/>
    </source>
</evidence>
<evidence type="ECO:0000256" key="11">
    <source>
        <dbReference type="ARBA" id="ARBA00022737"/>
    </source>
</evidence>
<evidence type="ECO:0000256" key="14">
    <source>
        <dbReference type="ARBA" id="ARBA00022842"/>
    </source>
</evidence>
<dbReference type="InterPro" id="IPR005135">
    <property type="entry name" value="Endo/exonuclease/phosphatase"/>
</dbReference>
<dbReference type="PROSITE" id="PS51450">
    <property type="entry name" value="LRR"/>
    <property type="match status" value="1"/>
</dbReference>
<dbReference type="SUPFAM" id="SSF56219">
    <property type="entry name" value="DNase I-like"/>
    <property type="match status" value="1"/>
</dbReference>
<evidence type="ECO:0000256" key="10">
    <source>
        <dbReference type="ARBA" id="ARBA00022723"/>
    </source>
</evidence>
<evidence type="ECO:0000256" key="23">
    <source>
        <dbReference type="ARBA" id="ARBA00045495"/>
    </source>
</evidence>
<keyword evidence="18" id="KW-0539">Nucleus</keyword>
<organism evidence="26 27">
    <name type="scientific">Calycina marina</name>
    <dbReference type="NCBI Taxonomy" id="1763456"/>
    <lineage>
        <taxon>Eukaryota</taxon>
        <taxon>Fungi</taxon>
        <taxon>Dikarya</taxon>
        <taxon>Ascomycota</taxon>
        <taxon>Pezizomycotina</taxon>
        <taxon>Leotiomycetes</taxon>
        <taxon>Helotiales</taxon>
        <taxon>Pezizellaceae</taxon>
        <taxon>Calycina</taxon>
    </lineage>
</organism>
<feature type="region of interest" description="Disordered" evidence="24">
    <location>
        <begin position="96"/>
        <end position="132"/>
    </location>
</feature>
<dbReference type="Pfam" id="PF03372">
    <property type="entry name" value="Exo_endo_phos"/>
    <property type="match status" value="1"/>
</dbReference>
<feature type="compositionally biased region" description="Basic and acidic residues" evidence="24">
    <location>
        <begin position="752"/>
        <end position="768"/>
    </location>
</feature>
<keyword evidence="17" id="KW-0804">Transcription</keyword>
<feature type="compositionally biased region" description="Polar residues" evidence="24">
    <location>
        <begin position="117"/>
        <end position="126"/>
    </location>
</feature>
<sequence>MADAYRFGQQTAGGFFHQAQAQHPRHHGVRNSTPPNNTRSPFTNDAPPSPSRSPDSHSPAHGVYNMYQGQQQHQHGRVNGGAGRGMQSHMNMYNNYQQPNSHQQHQQQHAVIQQDNPNAHTSNTGVANHHPYSNPGTTPVFVPASLNGHPATTRGGQMVEILEHWKVVLQAHSETQAARLASENGTTHHWARTKSGENRNVPQPLSNSTEDPDTDMNNRISNALDPTIHNRQEWSGVDMTGQKLRVLSKALFDFNFLSRVYIGANKIDQLPAWFGQLRALTHLDVSNNELTSLPVELGMCVYLRTLYAFDNKIKAIPTEFGSLFRLETLGLIGNSLLARENEDIRQNGTTAYIKHLLEGGPIPLPPPPREIIDIFPPSSQNPDDRFKVLTYNILCENATREQYNYTASRALQWEFRRDAIFREVEAADADIVCLQEVDGDSFEEFFRVKLAYLGYKGVFWPKSRARNGQMSLQSANRVDGCATFYRQAKFILLDKQVIDFGTLAINRADMKGQADIYNRVGPKDQMAVLTFFECRATGSRLVVANGHLFWDPQFPDIKLIQTAIMMDTVNKHAERYALMSPVKDKKVIRLPEENDGDAPKPLSEPAPSMEYSSPSHLPMLFCVDLNSEVHSSVYELLDQGSVSADHKDLQGRTYGVFTRDGISHPWSLKSAYSHLDGDETQKMTFTNYVPSFKGVIDHVFYSTNNLEVLSLMGKIDDEYMKRVPGFPNFHHPSDHIPLLVEFAVKAKKEKKSHPEPDFGSSSKRDRRD</sequence>
<evidence type="ECO:0000256" key="2">
    <source>
        <dbReference type="ARBA" id="ARBA00001946"/>
    </source>
</evidence>
<evidence type="ECO:0000256" key="3">
    <source>
        <dbReference type="ARBA" id="ARBA00004123"/>
    </source>
</evidence>
<keyword evidence="27" id="KW-1185">Reference proteome</keyword>
<dbReference type="GO" id="GO:0005634">
    <property type="term" value="C:nucleus"/>
    <property type="evidence" value="ECO:0007669"/>
    <property type="project" value="UniProtKB-SubCell"/>
</dbReference>
<feature type="region of interest" description="Disordered" evidence="24">
    <location>
        <begin position="71"/>
        <end position="90"/>
    </location>
</feature>
<dbReference type="PANTHER" id="PTHR12121">
    <property type="entry name" value="CARBON CATABOLITE REPRESSOR PROTEIN 4"/>
    <property type="match status" value="1"/>
</dbReference>
<dbReference type="PANTHER" id="PTHR12121:SF100">
    <property type="entry name" value="POLY(A)-SPECIFIC RIBONUCLEASE"/>
    <property type="match status" value="1"/>
</dbReference>
<dbReference type="InterPro" id="IPR050410">
    <property type="entry name" value="CCR4/nocturin_mRNA_transcr"/>
</dbReference>
<keyword evidence="9" id="KW-0540">Nuclease</keyword>
<keyword evidence="16" id="KW-0805">Transcription regulation</keyword>
<keyword evidence="13" id="KW-0269">Exonuclease</keyword>
<accession>A0A9P7YZ82</accession>
<dbReference type="GO" id="GO:0046872">
    <property type="term" value="F:metal ion binding"/>
    <property type="evidence" value="ECO:0007669"/>
    <property type="project" value="UniProtKB-KW"/>
</dbReference>
<keyword evidence="11" id="KW-0677">Repeat</keyword>
<dbReference type="OrthoDB" id="428734at2759"/>
<dbReference type="SUPFAM" id="SSF52058">
    <property type="entry name" value="L domain-like"/>
    <property type="match status" value="1"/>
</dbReference>
<comment type="catalytic activity">
    <reaction evidence="1">
        <text>Exonucleolytic cleavage of poly(A) to 5'-AMP.</text>
        <dbReference type="EC" id="3.1.13.4"/>
    </reaction>
</comment>
<evidence type="ECO:0000256" key="20">
    <source>
        <dbReference type="ARBA" id="ARBA00030493"/>
    </source>
</evidence>
<dbReference type="GO" id="GO:0005737">
    <property type="term" value="C:cytoplasm"/>
    <property type="evidence" value="ECO:0007669"/>
    <property type="project" value="UniProtKB-SubCell"/>
</dbReference>
<evidence type="ECO:0000313" key="26">
    <source>
        <dbReference type="EMBL" id="KAG9242452.1"/>
    </source>
</evidence>
<evidence type="ECO:0000256" key="9">
    <source>
        <dbReference type="ARBA" id="ARBA00022722"/>
    </source>
</evidence>
<dbReference type="Proteomes" id="UP000887226">
    <property type="component" value="Unassembled WGS sequence"/>
</dbReference>
<feature type="region of interest" description="Disordered" evidence="24">
    <location>
        <begin position="19"/>
        <end position="63"/>
    </location>
</feature>
<evidence type="ECO:0000313" key="27">
    <source>
        <dbReference type="Proteomes" id="UP000887226"/>
    </source>
</evidence>
<evidence type="ECO:0000256" key="8">
    <source>
        <dbReference type="ARBA" id="ARBA00022614"/>
    </source>
</evidence>
<evidence type="ECO:0000256" key="17">
    <source>
        <dbReference type="ARBA" id="ARBA00023163"/>
    </source>
</evidence>
<keyword evidence="26" id="KW-0255">Endonuclease</keyword>
<dbReference type="InterPro" id="IPR036691">
    <property type="entry name" value="Endo/exonu/phosph_ase_sf"/>
</dbReference>
<evidence type="ECO:0000256" key="22">
    <source>
        <dbReference type="ARBA" id="ARBA00033317"/>
    </source>
</evidence>
<name>A0A9P7YZ82_9HELO</name>
<comment type="similarity">
    <text evidence="5">Belongs to the CCR4/nocturin family.</text>
</comment>
<evidence type="ECO:0000256" key="16">
    <source>
        <dbReference type="ARBA" id="ARBA00023015"/>
    </source>
</evidence>
<dbReference type="EC" id="3.1.13.4" evidence="6"/>
<keyword evidence="14" id="KW-0460">Magnesium</keyword>
<dbReference type="GO" id="GO:0004535">
    <property type="term" value="F:poly(A)-specific ribonuclease activity"/>
    <property type="evidence" value="ECO:0007669"/>
    <property type="project" value="UniProtKB-EC"/>
</dbReference>
<evidence type="ECO:0000256" key="12">
    <source>
        <dbReference type="ARBA" id="ARBA00022801"/>
    </source>
</evidence>
<keyword evidence="10" id="KW-0479">Metal-binding</keyword>
<evidence type="ECO:0000259" key="25">
    <source>
        <dbReference type="Pfam" id="PF03372"/>
    </source>
</evidence>
<keyword evidence="15" id="KW-0694">RNA-binding</keyword>
<keyword evidence="12" id="KW-0378">Hydrolase</keyword>
<feature type="domain" description="Endonuclease/exonuclease/phosphatase" evidence="25">
    <location>
        <begin position="389"/>
        <end position="735"/>
    </location>
</feature>
<dbReference type="Gene3D" id="3.80.10.10">
    <property type="entry name" value="Ribonuclease Inhibitor"/>
    <property type="match status" value="1"/>
</dbReference>
<dbReference type="GO" id="GO:0003723">
    <property type="term" value="F:RNA binding"/>
    <property type="evidence" value="ECO:0007669"/>
    <property type="project" value="UniProtKB-KW"/>
</dbReference>
<gene>
    <name evidence="26" type="ORF">BJ878DRAFT_464352</name>
</gene>
<dbReference type="AlphaFoldDB" id="A0A9P7YZ82"/>
<evidence type="ECO:0000256" key="15">
    <source>
        <dbReference type="ARBA" id="ARBA00022884"/>
    </source>
</evidence>
<feature type="region of interest" description="Disordered" evidence="24">
    <location>
        <begin position="590"/>
        <end position="611"/>
    </location>
</feature>
<keyword evidence="8" id="KW-0433">Leucine-rich repeat</keyword>
<dbReference type="InterPro" id="IPR001611">
    <property type="entry name" value="Leu-rich_rpt"/>
</dbReference>
<evidence type="ECO:0000256" key="1">
    <source>
        <dbReference type="ARBA" id="ARBA00001663"/>
    </source>
</evidence>
<feature type="compositionally biased region" description="Low complexity" evidence="24">
    <location>
        <begin position="52"/>
        <end position="61"/>
    </location>
</feature>
<keyword evidence="7" id="KW-0963">Cytoplasm</keyword>
<feature type="region of interest" description="Disordered" evidence="24">
    <location>
        <begin position="179"/>
        <end position="216"/>
    </location>
</feature>
<evidence type="ECO:0000256" key="21">
    <source>
        <dbReference type="ARBA" id="ARBA00031469"/>
    </source>
</evidence>
<proteinExistence type="inferred from homology"/>
<dbReference type="InterPro" id="IPR003591">
    <property type="entry name" value="Leu-rich_rpt_typical-subtyp"/>
</dbReference>
<reference evidence="26" key="1">
    <citation type="journal article" date="2021" name="IMA Fungus">
        <title>Genomic characterization of three marine fungi, including Emericellopsis atlantica sp. nov. with signatures of a generalist lifestyle and marine biomass degradation.</title>
        <authorList>
            <person name="Hagestad O.C."/>
            <person name="Hou L."/>
            <person name="Andersen J.H."/>
            <person name="Hansen E.H."/>
            <person name="Altermark B."/>
            <person name="Li C."/>
            <person name="Kuhnert E."/>
            <person name="Cox R.J."/>
            <person name="Crous P.W."/>
            <person name="Spatafora J.W."/>
            <person name="Lail K."/>
            <person name="Amirebrahimi M."/>
            <person name="Lipzen A."/>
            <person name="Pangilinan J."/>
            <person name="Andreopoulos W."/>
            <person name="Hayes R.D."/>
            <person name="Ng V."/>
            <person name="Grigoriev I.V."/>
            <person name="Jackson S.A."/>
            <person name="Sutton T.D.S."/>
            <person name="Dobson A.D.W."/>
            <person name="Rama T."/>
        </authorList>
    </citation>
    <scope>NUCLEOTIDE SEQUENCE</scope>
    <source>
        <strain evidence="26">TRa3180A</strain>
    </source>
</reference>
<feature type="region of interest" description="Disordered" evidence="24">
    <location>
        <begin position="747"/>
        <end position="768"/>
    </location>
</feature>
<evidence type="ECO:0000256" key="13">
    <source>
        <dbReference type="ARBA" id="ARBA00022839"/>
    </source>
</evidence>